<evidence type="ECO:0000313" key="2">
    <source>
        <dbReference type="Proteomes" id="UP000694564"/>
    </source>
</evidence>
<dbReference type="Proteomes" id="UP000694564">
    <property type="component" value="Chromosome X"/>
</dbReference>
<keyword evidence="2" id="KW-1185">Reference proteome</keyword>
<dbReference type="Gene3D" id="1.10.20.10">
    <property type="entry name" value="Histone, subunit A"/>
    <property type="match status" value="1"/>
</dbReference>
<dbReference type="GO" id="GO:0046982">
    <property type="term" value="F:protein heterodimerization activity"/>
    <property type="evidence" value="ECO:0007669"/>
    <property type="project" value="InterPro"/>
</dbReference>
<dbReference type="GeneTree" id="ENSGT00390000015623"/>
<dbReference type="Ensembl" id="ENSSVLT00005027598.1">
    <property type="protein sequence ID" value="ENSSVLP00005024829.1"/>
    <property type="gene ID" value="ENSSVLG00005019604.1"/>
</dbReference>
<name>A0A8D2JP98_SCIVU</name>
<dbReference type="SUPFAM" id="SSF47113">
    <property type="entry name" value="Histone-fold"/>
    <property type="match status" value="1"/>
</dbReference>
<reference evidence="1" key="2">
    <citation type="submission" date="2025-09" db="UniProtKB">
        <authorList>
            <consortium name="Ensembl"/>
        </authorList>
    </citation>
    <scope>IDENTIFICATION</scope>
</reference>
<evidence type="ECO:0000313" key="1">
    <source>
        <dbReference type="Ensembl" id="ENSSVLP00005024829.1"/>
    </source>
</evidence>
<protein>
    <recommendedName>
        <fullName evidence="3">Histone H2A</fullName>
    </recommendedName>
</protein>
<evidence type="ECO:0008006" key="3">
    <source>
        <dbReference type="Google" id="ProtNLM"/>
    </source>
</evidence>
<organism evidence="1 2">
    <name type="scientific">Sciurus vulgaris</name>
    <name type="common">Eurasian red squirrel</name>
    <dbReference type="NCBI Taxonomy" id="55149"/>
    <lineage>
        <taxon>Eukaryota</taxon>
        <taxon>Metazoa</taxon>
        <taxon>Chordata</taxon>
        <taxon>Craniata</taxon>
        <taxon>Vertebrata</taxon>
        <taxon>Euteleostomi</taxon>
        <taxon>Mammalia</taxon>
        <taxon>Eutheria</taxon>
        <taxon>Euarchontoglires</taxon>
        <taxon>Glires</taxon>
        <taxon>Rodentia</taxon>
        <taxon>Sciuromorpha</taxon>
        <taxon>Sciuridae</taxon>
        <taxon>Sciurinae</taxon>
        <taxon>Sciurini</taxon>
        <taxon>Sciurus</taxon>
    </lineage>
</organism>
<sequence>MSGKESSHRQSRHIEDLASRPEIRLPVSYVYRILQEEQYSPFIGSSTIHFLLNVLDYLTDYILELEAHNNHSMLITPEHVEKVLEKNHQFHRSGGTYINSLTQPPNPIDHE</sequence>
<accession>A0A8D2JP98</accession>
<dbReference type="InterPro" id="IPR009072">
    <property type="entry name" value="Histone-fold"/>
</dbReference>
<proteinExistence type="predicted"/>
<dbReference type="AlphaFoldDB" id="A0A8D2JP98"/>
<reference evidence="1" key="1">
    <citation type="submission" date="2025-08" db="UniProtKB">
        <authorList>
            <consortium name="Ensembl"/>
        </authorList>
    </citation>
    <scope>IDENTIFICATION</scope>
</reference>